<sequence length="2270" mass="236969">MTLRTGLVISGDSRGAVDALENADRAMSAAQDEAAAMAAAYQRADASIGKLAKIQAEATAEINESKAALNAGQISLEQYNREILETKTALSLVEAEHRNNVTAIKQTTAAYNEAVQRGMRPVNDNLAEIGTAAAAASGSLSGINTGAAQSAAGLENMAGSSKLSASELLNLTFQVQDLGVQLASGGNPLIALVQQGSQIYGVMGQAGLGVRGFAREIAIATGIIRVSGNASLDAAARAAAANQAAIAAALARAEADGIAARAEVALARAALENAATASQSAAAQARLALATAAAATASAEATAATSALATAQASSAAAASAAGAAQTTSLTRLGAAGLAGAAALAVVAVGVGLLTAEVNKNSEMSISWQNVLLGAYDVISNAIVNEVTAYFKAFGLDVGQVWETIVDVTKMAINIIIGTAILLPRTLAATWDKIGPAIGDAFYSGVNLAIDALNSLLAAAAAPLNGLIGAFNTVFGKDIPAISLGSIDALANPYKGAMGRLGQAAGQAFTSSYGDHLGTAAKLIGPAAASRQAQENAEKAGKKVGGAMGRAAGQAAAKEAELSFADAFADISAVVDQMEAFDKLNEKLRTRLALAERELDLSGQTETAREALLRQLEEEERLRGVAEQRGQIAVAQAEAEANGLTELAAAYGRLLTVLDEVNAAEAGASARDEALRASEEATEAMLENLDAIADRAATIGDVFANAFGGIGSVIGDALAQMTDYNAAQADLADQVKRGAKTQLEAEKDLANLRAKNTASMLGGFKSLFKEHSTGYKIMGAIEKAHAAIQLFNTIQAIASDTQQTASAVANSATRATADGASGASKIFSQLGAWGFPVVAAMVALLAGLGVKGLSGGGGSAPVPASAEDTQAAIGTGTVLGDNSAQSESITRALDIMAENSNRALEFSNEAVQYLRAIEQGIGGLTAAVARQINVAGGSFDTSTFNLGQSGSSGFLGLFGSSTTRTVYDQGLETFQATVGDLLMRGVDAQVYTIVEQVKKKSGFLGIGGGTKTSYQTTTGGAPDEILRQFDLIIEDVTNGVIAFGQQLGIDVEQYLSAVVIPGAKLSFLGMSGEEIESALVAYFGSVADAITQGAFTAAGFNIAEFQKAGEGLFETLARLTRSMSTVSTSLRSINMADPFAGLGINERAAGSEALVGQFGDLDAFQDAVSAFSDAFLSEAERMQPVIEAVAAEMARLGYASVDTNDEFKALVRGLDLSTSAGQELFAQLLAVAPAFAKVNEYLEELNGTAASAPTAANIAAIAKERRAIEIELMEALGDAEGALAAKRADQLAALDATNRAIKQQVFDAQDAATAQRELAAAEAAAAREADALGRTKRSLELQILALIDPTAALAARRADELASLPESVRWMQERVFQLEDEQAAAAAAASAAAELAEQQRAAAEEAAAQARAIADERAGLESRLLQLQGDTAELRRRELDGLNAVNREVLERIFRLEDEQAAAEASASAAAQLAEQQRAAAEEAAAQAAAIAEERIGLENQLLELLGDTAELRRREMEQINPLNRDLQERINQLQDEQAAAAAAASAAAELAEQQRAAAEEAAAQARAIADERAGLELRLLQLQGDTVELRRREMEQINPLNRDLQERINQLQDEQAATVAATAAAAALVDEQRRTAEAAAAQARAIADERAGLETRLLQLQGDTVELRRRELERLNPLNRDLQERINQLQDEQAAAAAAAATSAELAAQQRAAEQELVAQQRAAAEEAASQARAIADERAGLESRLLQLQGDTAELRRRELDGLNAVNREVLERIFRLEDEQAAAAAAASAAAELAAQQRAAAEEAAAQARAIADERAGLESRLLQLQGDTAELRRRELDGLNAVNREVLERIFRLEDEQAAAAAAASAAAELAAQQRAAAEEAAAQARAIADERAGLESRLLQLQGNTAELRRRELDQLNAVNREVQERIYRLEDEQAAAAAAAAAAAELARAQEEQAAAAEALRKSGVDLEIRYLELLGDTAAATALRRQEERAATDASLQGWLDLIYGLEDAQVAQQAYEDAVTSHSNAVAAARDTLSEAYEREARTITETKERFSELGQELRDYRDELTGAALAGAASYRAAQVQFMTTAALARTGDMAGLGGLRDASSAFLEASRSRATSLQEYQRDLAAVTRAVSEGITATEEAVDYAELQLEALDRSVEGLIEINESVISVEEAIARLEQLMTDGPAAGTAPSIPAAVQPSAPAGTAPLDRNIENLLAEFVAMRREQRESGERGSRSLEYLQRLFERFEDPDGLRVVQVEPA</sequence>
<evidence type="ECO:0000256" key="2">
    <source>
        <dbReference type="ARBA" id="ARBA00022490"/>
    </source>
</evidence>
<comment type="subcellular location">
    <subcellularLocation>
        <location evidence="1">Cytoplasm</location>
        <location evidence="1">Cytoskeleton</location>
        <location evidence="1">Microtubule organizing center</location>
        <location evidence="1">Centrosome</location>
    </subcellularLocation>
</comment>
<feature type="coiled-coil region" evidence="5">
    <location>
        <begin position="578"/>
        <end position="629"/>
    </location>
</feature>
<feature type="coiled-coil region" evidence="5">
    <location>
        <begin position="1740"/>
        <end position="1965"/>
    </location>
</feature>
<dbReference type="RefSeq" id="WP_183363557.1">
    <property type="nucleotide sequence ID" value="NZ_JACICE010000001.1"/>
</dbReference>
<feature type="coiled-coil region" evidence="5">
    <location>
        <begin position="1378"/>
        <end position="1622"/>
    </location>
</feature>
<keyword evidence="2" id="KW-0963">Cytoplasm</keyword>
<organism evidence="6 7">
    <name type="scientific">Erythrobacter ramosus</name>
    <dbReference type="NCBI Taxonomy" id="35811"/>
    <lineage>
        <taxon>Bacteria</taxon>
        <taxon>Pseudomonadati</taxon>
        <taxon>Pseudomonadota</taxon>
        <taxon>Alphaproteobacteria</taxon>
        <taxon>Sphingomonadales</taxon>
        <taxon>Erythrobacteraceae</taxon>
        <taxon>Erythrobacter/Porphyrobacter group</taxon>
        <taxon>Erythrobacter</taxon>
    </lineage>
</organism>
<evidence type="ECO:0000313" key="7">
    <source>
        <dbReference type="Proteomes" id="UP000548685"/>
    </source>
</evidence>
<evidence type="ECO:0000256" key="5">
    <source>
        <dbReference type="SAM" id="Coils"/>
    </source>
</evidence>
<feature type="coiled-coil region" evidence="5">
    <location>
        <begin position="1673"/>
        <end position="1700"/>
    </location>
</feature>
<name>A0ABR6HWZ4_9SPHN</name>
<comment type="caution">
    <text evidence="6">The sequence shown here is derived from an EMBL/GenBank/DDBJ whole genome shotgun (WGS) entry which is preliminary data.</text>
</comment>
<gene>
    <name evidence="6" type="ORF">FHS52_001126</name>
</gene>
<dbReference type="Proteomes" id="UP000548685">
    <property type="component" value="Unassembled WGS sequence"/>
</dbReference>
<dbReference type="PANTHER" id="PTHR18905">
    <property type="entry name" value="NINEIN"/>
    <property type="match status" value="1"/>
</dbReference>
<evidence type="ECO:0000256" key="3">
    <source>
        <dbReference type="ARBA" id="ARBA00022553"/>
    </source>
</evidence>
<evidence type="ECO:0000256" key="1">
    <source>
        <dbReference type="ARBA" id="ARBA00004300"/>
    </source>
</evidence>
<dbReference type="EMBL" id="JACICE010000001">
    <property type="protein sequence ID" value="MBB3775183.1"/>
    <property type="molecule type" value="Genomic_DNA"/>
</dbReference>
<evidence type="ECO:0000256" key="4">
    <source>
        <dbReference type="ARBA" id="ARBA00023212"/>
    </source>
</evidence>
<keyword evidence="5" id="KW-0175">Coiled coil</keyword>
<protein>
    <submittedName>
        <fullName evidence="6">Transglutaminase-like cysteine proteinase</fullName>
    </submittedName>
</protein>
<evidence type="ECO:0000313" key="6">
    <source>
        <dbReference type="EMBL" id="MBB3775183.1"/>
    </source>
</evidence>
<accession>A0ABR6HWZ4</accession>
<keyword evidence="3" id="KW-0597">Phosphoprotein</keyword>
<keyword evidence="7" id="KW-1185">Reference proteome</keyword>
<keyword evidence="4" id="KW-0206">Cytoskeleton</keyword>
<dbReference type="PANTHER" id="PTHR18905:SF13">
    <property type="entry name" value="NON-CENTROSOMAL MICROTUBULE ARRAY"/>
    <property type="match status" value="1"/>
</dbReference>
<reference evidence="6 7" key="1">
    <citation type="submission" date="2020-08" db="EMBL/GenBank/DDBJ databases">
        <title>Genomic Encyclopedia of Type Strains, Phase IV (KMG-IV): sequencing the most valuable type-strain genomes for metagenomic binning, comparative biology and taxonomic classification.</title>
        <authorList>
            <person name="Goeker M."/>
        </authorList>
    </citation>
    <scope>NUCLEOTIDE SEQUENCE [LARGE SCALE GENOMIC DNA]</scope>
    <source>
        <strain evidence="6 7">DSM 8510</strain>
    </source>
</reference>
<proteinExistence type="predicted"/>